<dbReference type="OrthoDB" id="17800at2759"/>
<proteinExistence type="predicted"/>
<evidence type="ECO:0000256" key="1">
    <source>
        <dbReference type="SAM" id="Coils"/>
    </source>
</evidence>
<dbReference type="AlphaFoldDB" id="A0A6P8SC05"/>
<dbReference type="Gene3D" id="1.10.720.30">
    <property type="entry name" value="SAP domain"/>
    <property type="match status" value="1"/>
</dbReference>
<keyword evidence="2 4" id="KW-0812">Transmembrane</keyword>
<dbReference type="RefSeq" id="XP_033814318.1">
    <property type="nucleotide sequence ID" value="XM_033958427.1"/>
</dbReference>
<keyword evidence="2" id="KW-0472">Membrane</keyword>
<dbReference type="GeneID" id="117366701"/>
<evidence type="ECO:0000256" key="2">
    <source>
        <dbReference type="SAM" id="Phobius"/>
    </source>
</evidence>
<dbReference type="Proteomes" id="UP000515159">
    <property type="component" value="Chromosome 9"/>
</dbReference>
<accession>A0A6P8SC05</accession>
<feature type="transmembrane region" description="Helical" evidence="2">
    <location>
        <begin position="172"/>
        <end position="192"/>
    </location>
</feature>
<keyword evidence="2" id="KW-1133">Transmembrane helix</keyword>
<keyword evidence="1" id="KW-0175">Coiled coil</keyword>
<sequence length="228" mass="26674">MPPDYYKLTVLELQELCSSRGIEVKSQEKEALVMLLIAKDQENQATKNDKDSSELCSQTNSTSVSEQCVVYEPDESDRRVNSLPQALDVTVLLELERMHLEQRHMELEMEREEKQRQEREREREHERRMAFLYQDWDRVINLAVGLLTSLLVIVTLISAFVFPHLPPKPVNVFFAVCIFLTSVTALILIVWYRQGDLEPKFRNLIYYILFSVVMLCICANLYFHELGK</sequence>
<keyword evidence="3" id="KW-1185">Reference proteome</keyword>
<feature type="transmembrane region" description="Helical" evidence="2">
    <location>
        <begin position="204"/>
        <end position="223"/>
    </location>
</feature>
<feature type="coiled-coil region" evidence="1">
    <location>
        <begin position="95"/>
        <end position="129"/>
    </location>
</feature>
<name>A0A6P8SC05_GEOSA</name>
<dbReference type="CTD" id="79161"/>
<gene>
    <name evidence="4" type="primary">TMEM243</name>
</gene>
<reference evidence="4" key="1">
    <citation type="submission" date="2025-08" db="UniProtKB">
        <authorList>
            <consortium name="RefSeq"/>
        </authorList>
    </citation>
    <scope>IDENTIFICATION</scope>
</reference>
<dbReference type="InterPro" id="IPR022564">
    <property type="entry name" value="DUF2678"/>
</dbReference>
<organism evidence="3 4">
    <name type="scientific">Geotrypetes seraphini</name>
    <name type="common">Gaboon caecilian</name>
    <name type="synonym">Caecilia seraphini</name>
    <dbReference type="NCBI Taxonomy" id="260995"/>
    <lineage>
        <taxon>Eukaryota</taxon>
        <taxon>Metazoa</taxon>
        <taxon>Chordata</taxon>
        <taxon>Craniata</taxon>
        <taxon>Vertebrata</taxon>
        <taxon>Euteleostomi</taxon>
        <taxon>Amphibia</taxon>
        <taxon>Gymnophiona</taxon>
        <taxon>Geotrypetes</taxon>
    </lineage>
</organism>
<evidence type="ECO:0000313" key="4">
    <source>
        <dbReference type="RefSeq" id="XP_033814318.1"/>
    </source>
</evidence>
<protein>
    <submittedName>
        <fullName evidence="4">Transmembrane protein 243 isoform X1</fullName>
    </submittedName>
</protein>
<dbReference type="InterPro" id="IPR036361">
    <property type="entry name" value="SAP_dom_sf"/>
</dbReference>
<dbReference type="PANTHER" id="PTHR28603:SF1">
    <property type="entry name" value="TRANSMEMBRANE PROTEIN 243"/>
    <property type="match status" value="1"/>
</dbReference>
<dbReference type="PANTHER" id="PTHR28603">
    <property type="entry name" value="TRANSMEMBRANE PROTEIN 243"/>
    <property type="match status" value="1"/>
</dbReference>
<dbReference type="KEGG" id="gsh:117366701"/>
<feature type="transmembrane region" description="Helical" evidence="2">
    <location>
        <begin position="139"/>
        <end position="160"/>
    </location>
</feature>
<dbReference type="InParanoid" id="A0A6P8SC05"/>
<dbReference type="Pfam" id="PF10856">
    <property type="entry name" value="DUF2678"/>
    <property type="match status" value="1"/>
</dbReference>
<evidence type="ECO:0000313" key="3">
    <source>
        <dbReference type="Proteomes" id="UP000515159"/>
    </source>
</evidence>